<reference evidence="2" key="1">
    <citation type="submission" date="2020-08" db="EMBL/GenBank/DDBJ databases">
        <title>Multicomponent nature underlies the extraordinary mechanical properties of spider dragline silk.</title>
        <authorList>
            <person name="Kono N."/>
            <person name="Nakamura H."/>
            <person name="Mori M."/>
            <person name="Yoshida Y."/>
            <person name="Ohtoshi R."/>
            <person name="Malay A.D."/>
            <person name="Moran D.A.P."/>
            <person name="Tomita M."/>
            <person name="Numata K."/>
            <person name="Arakawa K."/>
        </authorList>
    </citation>
    <scope>NUCLEOTIDE SEQUENCE</scope>
</reference>
<dbReference type="Proteomes" id="UP000887013">
    <property type="component" value="Unassembled WGS sequence"/>
</dbReference>
<accession>A0A8X6TJ77</accession>
<proteinExistence type="predicted"/>
<comment type="caution">
    <text evidence="2">The sequence shown here is derived from an EMBL/GenBank/DDBJ whole genome shotgun (WGS) entry which is preliminary data.</text>
</comment>
<feature type="non-terminal residue" evidence="2">
    <location>
        <position position="1"/>
    </location>
</feature>
<feature type="transmembrane region" description="Helical" evidence="1">
    <location>
        <begin position="41"/>
        <end position="59"/>
    </location>
</feature>
<keyword evidence="1" id="KW-0472">Membrane</keyword>
<evidence type="ECO:0000256" key="1">
    <source>
        <dbReference type="SAM" id="Phobius"/>
    </source>
</evidence>
<dbReference type="EMBL" id="BMAW01009490">
    <property type="protein sequence ID" value="GFT14035.1"/>
    <property type="molecule type" value="Genomic_DNA"/>
</dbReference>
<protein>
    <submittedName>
        <fullName evidence="2">Uncharacterized protein</fullName>
    </submittedName>
</protein>
<name>A0A8X6TJ77_NEPPI</name>
<keyword evidence="1" id="KW-0812">Transmembrane</keyword>
<evidence type="ECO:0000313" key="3">
    <source>
        <dbReference type="Proteomes" id="UP000887013"/>
    </source>
</evidence>
<keyword evidence="1" id="KW-1133">Transmembrane helix</keyword>
<sequence>ERQEDLKSLNRELGQMKIISPNHLPDQEDSDSVAEARRRRIIVSSVGVTVVLCAVLLYWKYLPRNFQ</sequence>
<gene>
    <name evidence="2" type="ORF">NPIL_209721</name>
</gene>
<evidence type="ECO:0000313" key="2">
    <source>
        <dbReference type="EMBL" id="GFT14035.1"/>
    </source>
</evidence>
<organism evidence="2 3">
    <name type="scientific">Nephila pilipes</name>
    <name type="common">Giant wood spider</name>
    <name type="synonym">Nephila maculata</name>
    <dbReference type="NCBI Taxonomy" id="299642"/>
    <lineage>
        <taxon>Eukaryota</taxon>
        <taxon>Metazoa</taxon>
        <taxon>Ecdysozoa</taxon>
        <taxon>Arthropoda</taxon>
        <taxon>Chelicerata</taxon>
        <taxon>Arachnida</taxon>
        <taxon>Araneae</taxon>
        <taxon>Araneomorphae</taxon>
        <taxon>Entelegynae</taxon>
        <taxon>Araneoidea</taxon>
        <taxon>Nephilidae</taxon>
        <taxon>Nephila</taxon>
    </lineage>
</organism>
<dbReference type="AlphaFoldDB" id="A0A8X6TJ77"/>
<keyword evidence="3" id="KW-1185">Reference proteome</keyword>